<comment type="caution">
    <text evidence="1">The sequence shown here is derived from an EMBL/GenBank/DDBJ whole genome shotgun (WGS) entry which is preliminary data.</text>
</comment>
<dbReference type="EMBL" id="JWIN03000015">
    <property type="protein sequence ID" value="KAB1267139.1"/>
    <property type="molecule type" value="Genomic_DNA"/>
</dbReference>
<evidence type="ECO:0000313" key="1">
    <source>
        <dbReference type="EMBL" id="KAB1267139.1"/>
    </source>
</evidence>
<sequence length="427" mass="46068">MLGTHQFRLVVQVSPGLSSGCGVPQHAHSFLCFGQVSTRYHRGRLVINANFEASGAPVHKLDAALGLDGGNGSIDIFGDHITTVQQAASYVFTMVRVTFHHLVGWLKASIGDLCYRKLFLVGFLSRDDRGICGQREVDARIGHQVGLEFCQIDIQGSIKPQGNGDGGYNLTYQPIQVCVGWVLNIEVSMTDVIDSLVVYHEGTIRVLQDGMGGQDRVVGLNYSCGNLGGWVNGELKLGLLAIIDREMFHQQGGEPRTSSPTEAVENQEALKTCALVSQFPNLVRDEVSDLLANGVMTAGIVIGSIFFAFDTLLRVEELTVSASANFINDCGFQVYEHCPGHMLASACLTEEGVEGVVSSLNGLVTWHLAIGLDAVFQAIELPAGIASLGTSLANMDGDALTHSCCFVAAEEMEERRRRGCCFLQRDS</sequence>
<organism evidence="1 2">
    <name type="scientific">Camelus dromedarius</name>
    <name type="common">Dromedary</name>
    <name type="synonym">Arabian camel</name>
    <dbReference type="NCBI Taxonomy" id="9838"/>
    <lineage>
        <taxon>Eukaryota</taxon>
        <taxon>Metazoa</taxon>
        <taxon>Chordata</taxon>
        <taxon>Craniata</taxon>
        <taxon>Vertebrata</taxon>
        <taxon>Euteleostomi</taxon>
        <taxon>Mammalia</taxon>
        <taxon>Eutheria</taxon>
        <taxon>Laurasiatheria</taxon>
        <taxon>Artiodactyla</taxon>
        <taxon>Tylopoda</taxon>
        <taxon>Camelidae</taxon>
        <taxon>Camelus</taxon>
    </lineage>
</organism>
<accession>A0A5N4D7W2</accession>
<proteinExistence type="predicted"/>
<dbReference type="AlphaFoldDB" id="A0A5N4D7W2"/>
<protein>
    <submittedName>
        <fullName evidence="1">Uncharacterized protein</fullName>
    </submittedName>
</protein>
<reference evidence="1 2" key="1">
    <citation type="journal article" date="2019" name="Mol. Ecol. Resour.">
        <title>Improving Illumina assemblies with Hi-C and long reads: an example with the North African dromedary.</title>
        <authorList>
            <person name="Elbers J.P."/>
            <person name="Rogers M.F."/>
            <person name="Perelman P.L."/>
            <person name="Proskuryakova A.A."/>
            <person name="Serdyukova N.A."/>
            <person name="Johnson W.E."/>
            <person name="Horin P."/>
            <person name="Corander J."/>
            <person name="Murphy D."/>
            <person name="Burger P.A."/>
        </authorList>
    </citation>
    <scope>NUCLEOTIDE SEQUENCE [LARGE SCALE GENOMIC DNA]</scope>
    <source>
        <strain evidence="1">Drom800</strain>
        <tissue evidence="1">Blood</tissue>
    </source>
</reference>
<dbReference type="Proteomes" id="UP000299084">
    <property type="component" value="Unassembled WGS sequence"/>
</dbReference>
<gene>
    <name evidence="1" type="ORF">Cadr_000017993</name>
</gene>
<evidence type="ECO:0000313" key="2">
    <source>
        <dbReference type="Proteomes" id="UP000299084"/>
    </source>
</evidence>
<keyword evidence="2" id="KW-1185">Reference proteome</keyword>
<name>A0A5N4D7W2_CAMDR</name>